<evidence type="ECO:0000313" key="7">
    <source>
        <dbReference type="EMBL" id="MEK9502326.1"/>
    </source>
</evidence>
<evidence type="ECO:0000256" key="4">
    <source>
        <dbReference type="ARBA" id="ARBA00023163"/>
    </source>
</evidence>
<dbReference type="InterPro" id="IPR039425">
    <property type="entry name" value="RNA_pol_sigma-70-like"/>
</dbReference>
<dbReference type="InterPro" id="IPR013324">
    <property type="entry name" value="RNA_pol_sigma_r3/r4-like"/>
</dbReference>
<dbReference type="Pfam" id="PF04542">
    <property type="entry name" value="Sigma70_r2"/>
    <property type="match status" value="1"/>
</dbReference>
<evidence type="ECO:0000256" key="1">
    <source>
        <dbReference type="ARBA" id="ARBA00010641"/>
    </source>
</evidence>
<dbReference type="InterPro" id="IPR013325">
    <property type="entry name" value="RNA_pol_sigma_r2"/>
</dbReference>
<keyword evidence="2" id="KW-0805">Transcription regulation</keyword>
<dbReference type="Pfam" id="PF08281">
    <property type="entry name" value="Sigma70_r4_2"/>
    <property type="match status" value="1"/>
</dbReference>
<evidence type="ECO:0000256" key="2">
    <source>
        <dbReference type="ARBA" id="ARBA00023015"/>
    </source>
</evidence>
<organism evidence="7 8">
    <name type="scientific">Gaopeijia maritima</name>
    <dbReference type="NCBI Taxonomy" id="3119007"/>
    <lineage>
        <taxon>Bacteria</taxon>
        <taxon>Pseudomonadati</taxon>
        <taxon>Gemmatimonadota</taxon>
        <taxon>Longimicrobiia</taxon>
        <taxon>Gaopeijiales</taxon>
        <taxon>Gaopeijiaceae</taxon>
        <taxon>Gaopeijia</taxon>
    </lineage>
</organism>
<dbReference type="PANTHER" id="PTHR43133:SF51">
    <property type="entry name" value="RNA POLYMERASE SIGMA FACTOR"/>
    <property type="match status" value="1"/>
</dbReference>
<dbReference type="NCBIfam" id="TIGR02937">
    <property type="entry name" value="sigma70-ECF"/>
    <property type="match status" value="1"/>
</dbReference>
<name>A0ABU9ECS4_9BACT</name>
<keyword evidence="4" id="KW-0804">Transcription</keyword>
<comment type="similarity">
    <text evidence="1">Belongs to the sigma-70 factor family. ECF subfamily.</text>
</comment>
<protein>
    <submittedName>
        <fullName evidence="7">Sigma-70 family RNA polymerase sigma factor</fullName>
    </submittedName>
</protein>
<dbReference type="CDD" id="cd06171">
    <property type="entry name" value="Sigma70_r4"/>
    <property type="match status" value="1"/>
</dbReference>
<keyword evidence="3" id="KW-0731">Sigma factor</keyword>
<evidence type="ECO:0000256" key="3">
    <source>
        <dbReference type="ARBA" id="ARBA00023082"/>
    </source>
</evidence>
<dbReference type="InterPro" id="IPR014284">
    <property type="entry name" value="RNA_pol_sigma-70_dom"/>
</dbReference>
<gene>
    <name evidence="7" type="ORF">WI372_15135</name>
</gene>
<evidence type="ECO:0000313" key="8">
    <source>
        <dbReference type="Proteomes" id="UP001484239"/>
    </source>
</evidence>
<reference evidence="7 8" key="1">
    <citation type="submission" date="2024-02" db="EMBL/GenBank/DDBJ databases">
        <title>A novel Gemmatimonadota bacterium.</title>
        <authorList>
            <person name="Du Z.-J."/>
            <person name="Ye Y.-Q."/>
        </authorList>
    </citation>
    <scope>NUCLEOTIDE SEQUENCE [LARGE SCALE GENOMIC DNA]</scope>
    <source>
        <strain evidence="7 8">DH-20</strain>
    </source>
</reference>
<evidence type="ECO:0000259" key="6">
    <source>
        <dbReference type="Pfam" id="PF08281"/>
    </source>
</evidence>
<accession>A0ABU9ECS4</accession>
<dbReference type="PANTHER" id="PTHR43133">
    <property type="entry name" value="RNA POLYMERASE ECF-TYPE SIGMA FACTO"/>
    <property type="match status" value="1"/>
</dbReference>
<dbReference type="Proteomes" id="UP001484239">
    <property type="component" value="Unassembled WGS sequence"/>
</dbReference>
<dbReference type="EMBL" id="JBBHLI010000010">
    <property type="protein sequence ID" value="MEK9502326.1"/>
    <property type="molecule type" value="Genomic_DNA"/>
</dbReference>
<dbReference type="InterPro" id="IPR036388">
    <property type="entry name" value="WH-like_DNA-bd_sf"/>
</dbReference>
<evidence type="ECO:0000259" key="5">
    <source>
        <dbReference type="Pfam" id="PF04542"/>
    </source>
</evidence>
<dbReference type="InterPro" id="IPR007627">
    <property type="entry name" value="RNA_pol_sigma70_r2"/>
</dbReference>
<feature type="domain" description="RNA polymerase sigma-70 region 2" evidence="5">
    <location>
        <begin position="56"/>
        <end position="120"/>
    </location>
</feature>
<keyword evidence="8" id="KW-1185">Reference proteome</keyword>
<dbReference type="SUPFAM" id="SSF88659">
    <property type="entry name" value="Sigma3 and sigma4 domains of RNA polymerase sigma factors"/>
    <property type="match status" value="1"/>
</dbReference>
<dbReference type="RefSeq" id="WP_405274337.1">
    <property type="nucleotide sequence ID" value="NZ_CP144380.1"/>
</dbReference>
<dbReference type="SUPFAM" id="SSF88946">
    <property type="entry name" value="Sigma2 domain of RNA polymerase sigma factors"/>
    <property type="match status" value="1"/>
</dbReference>
<comment type="caution">
    <text evidence="7">The sequence shown here is derived from an EMBL/GenBank/DDBJ whole genome shotgun (WGS) entry which is preliminary data.</text>
</comment>
<dbReference type="Gene3D" id="1.10.1740.10">
    <property type="match status" value="1"/>
</dbReference>
<sequence>MANSSATTADGSLPHATTTARGAATLSASDLSALDDRDLASLAGQGRESAYRELLVRYERPVFSLVFRMVRDRSLAEDLAQEAFIRAFKAIGSYNPSFKFSNWILKIANNHAIDYLRKRKLDTISIHGSPHATDAQEESRTRLVIEDPDERPDAFVENRELAAEIEVAIGGLRPEYRTVILLRHVEGYSYDEIADTLELPLGTVKTYIHRARNELKDALAHLAP</sequence>
<dbReference type="InterPro" id="IPR013249">
    <property type="entry name" value="RNA_pol_sigma70_r4_t2"/>
</dbReference>
<proteinExistence type="inferred from homology"/>
<feature type="domain" description="RNA polymerase sigma factor 70 region 4 type 2" evidence="6">
    <location>
        <begin position="164"/>
        <end position="215"/>
    </location>
</feature>
<dbReference type="Gene3D" id="1.10.10.10">
    <property type="entry name" value="Winged helix-like DNA-binding domain superfamily/Winged helix DNA-binding domain"/>
    <property type="match status" value="1"/>
</dbReference>